<evidence type="ECO:0000256" key="1">
    <source>
        <dbReference type="ARBA" id="ARBA00022723"/>
    </source>
</evidence>
<proteinExistence type="predicted"/>
<evidence type="ECO:0000313" key="9">
    <source>
        <dbReference type="EMBL" id="RDW76045.1"/>
    </source>
</evidence>
<keyword evidence="3" id="KW-0805">Transcription regulation</keyword>
<feature type="domain" description="Zn(2)-C6 fungal-type" evidence="8">
    <location>
        <begin position="50"/>
        <end position="78"/>
    </location>
</feature>
<keyword evidence="1" id="KW-0479">Metal-binding</keyword>
<dbReference type="InterPro" id="IPR052360">
    <property type="entry name" value="Transcr_Regulatory_Proteins"/>
</dbReference>
<organism evidence="9 10">
    <name type="scientific">Coleophoma crateriformis</name>
    <dbReference type="NCBI Taxonomy" id="565419"/>
    <lineage>
        <taxon>Eukaryota</taxon>
        <taxon>Fungi</taxon>
        <taxon>Dikarya</taxon>
        <taxon>Ascomycota</taxon>
        <taxon>Pezizomycotina</taxon>
        <taxon>Leotiomycetes</taxon>
        <taxon>Helotiales</taxon>
        <taxon>Dermateaceae</taxon>
        <taxon>Coleophoma</taxon>
    </lineage>
</organism>
<dbReference type="SUPFAM" id="SSF57701">
    <property type="entry name" value="Zn2/Cys6 DNA-binding domain"/>
    <property type="match status" value="1"/>
</dbReference>
<feature type="compositionally biased region" description="Polar residues" evidence="7">
    <location>
        <begin position="1"/>
        <end position="12"/>
    </location>
</feature>
<evidence type="ECO:0000259" key="8">
    <source>
        <dbReference type="PROSITE" id="PS50048"/>
    </source>
</evidence>
<dbReference type="GO" id="GO:0003677">
    <property type="term" value="F:DNA binding"/>
    <property type="evidence" value="ECO:0007669"/>
    <property type="project" value="UniProtKB-KW"/>
</dbReference>
<comment type="caution">
    <text evidence="9">The sequence shown here is derived from an EMBL/GenBank/DDBJ whole genome shotgun (WGS) entry which is preliminary data.</text>
</comment>
<feature type="region of interest" description="Disordered" evidence="7">
    <location>
        <begin position="1"/>
        <end position="26"/>
    </location>
</feature>
<dbReference type="OrthoDB" id="1919336at2759"/>
<dbReference type="PROSITE" id="PS50048">
    <property type="entry name" value="ZN2_CY6_FUNGAL_2"/>
    <property type="match status" value="1"/>
</dbReference>
<keyword evidence="5" id="KW-0804">Transcription</keyword>
<keyword evidence="6" id="KW-0539">Nucleus</keyword>
<dbReference type="AlphaFoldDB" id="A0A3D8RPW5"/>
<dbReference type="GO" id="GO:0000981">
    <property type="term" value="F:DNA-binding transcription factor activity, RNA polymerase II-specific"/>
    <property type="evidence" value="ECO:0007669"/>
    <property type="project" value="InterPro"/>
</dbReference>
<evidence type="ECO:0000256" key="7">
    <source>
        <dbReference type="SAM" id="MobiDB-lite"/>
    </source>
</evidence>
<dbReference type="PANTHER" id="PTHR36206:SF4">
    <property type="entry name" value="HYPOTHETICAL CONSERVED PROTEIN (EUROFUNG)-RELATED"/>
    <property type="match status" value="1"/>
</dbReference>
<dbReference type="InterPro" id="IPR036864">
    <property type="entry name" value="Zn2-C6_fun-type_DNA-bd_sf"/>
</dbReference>
<dbReference type="SMART" id="SM00066">
    <property type="entry name" value="GAL4"/>
    <property type="match status" value="1"/>
</dbReference>
<reference evidence="9 10" key="1">
    <citation type="journal article" date="2018" name="IMA Fungus">
        <title>IMA Genome-F 9: Draft genome sequence of Annulohypoxylon stygium, Aspergillus mulundensis, Berkeleyomyces basicola (syn. Thielaviopsis basicola), Ceratocystis smalleyi, two Cercospora beticola strains, Coleophoma cylindrospora, Fusarium fracticaudum, Phialophora cf. hyalina, and Morchella septimelata.</title>
        <authorList>
            <person name="Wingfield B.D."/>
            <person name="Bills G.F."/>
            <person name="Dong Y."/>
            <person name="Huang W."/>
            <person name="Nel W.J."/>
            <person name="Swalarsk-Parry B.S."/>
            <person name="Vaghefi N."/>
            <person name="Wilken P.M."/>
            <person name="An Z."/>
            <person name="de Beer Z.W."/>
            <person name="De Vos L."/>
            <person name="Chen L."/>
            <person name="Duong T.A."/>
            <person name="Gao Y."/>
            <person name="Hammerbacher A."/>
            <person name="Kikkert J.R."/>
            <person name="Li Y."/>
            <person name="Li H."/>
            <person name="Li K."/>
            <person name="Li Q."/>
            <person name="Liu X."/>
            <person name="Ma X."/>
            <person name="Naidoo K."/>
            <person name="Pethybridge S.J."/>
            <person name="Sun J."/>
            <person name="Steenkamp E.T."/>
            <person name="van der Nest M.A."/>
            <person name="van Wyk S."/>
            <person name="Wingfield M.J."/>
            <person name="Xiong C."/>
            <person name="Yue Q."/>
            <person name="Zhang X."/>
        </authorList>
    </citation>
    <scope>NUCLEOTIDE SEQUENCE [LARGE SCALE GENOMIC DNA]</scope>
    <source>
        <strain evidence="9 10">BP5796</strain>
    </source>
</reference>
<dbReference type="PROSITE" id="PS00463">
    <property type="entry name" value="ZN2_CY6_FUNGAL_1"/>
    <property type="match status" value="1"/>
</dbReference>
<keyword evidence="2" id="KW-0862">Zinc</keyword>
<dbReference type="Gene3D" id="4.10.240.10">
    <property type="entry name" value="Zn(2)-C6 fungal-type DNA-binding domain"/>
    <property type="match status" value="1"/>
</dbReference>
<dbReference type="EMBL" id="PDLN01000009">
    <property type="protein sequence ID" value="RDW76045.1"/>
    <property type="molecule type" value="Genomic_DNA"/>
</dbReference>
<accession>A0A3D8RPW5</accession>
<dbReference type="Pfam" id="PF00172">
    <property type="entry name" value="Zn_clus"/>
    <property type="match status" value="1"/>
</dbReference>
<protein>
    <recommendedName>
        <fullName evidence="8">Zn(2)-C6 fungal-type domain-containing protein</fullName>
    </recommendedName>
</protein>
<keyword evidence="4" id="KW-0238">DNA-binding</keyword>
<evidence type="ECO:0000256" key="6">
    <source>
        <dbReference type="ARBA" id="ARBA00023242"/>
    </source>
</evidence>
<dbReference type="InterPro" id="IPR001138">
    <property type="entry name" value="Zn2Cys6_DnaBD"/>
</dbReference>
<dbReference type="GO" id="GO:0008270">
    <property type="term" value="F:zinc ion binding"/>
    <property type="evidence" value="ECO:0007669"/>
    <property type="project" value="InterPro"/>
</dbReference>
<evidence type="ECO:0000256" key="4">
    <source>
        <dbReference type="ARBA" id="ARBA00023125"/>
    </source>
</evidence>
<dbReference type="Proteomes" id="UP000256328">
    <property type="component" value="Unassembled WGS sequence"/>
</dbReference>
<dbReference type="PANTHER" id="PTHR36206">
    <property type="entry name" value="ASPERCRYPTIN BIOSYNTHESIS CLUSTER-SPECIFIC TRANSCRIPTION REGULATOR ATNN-RELATED"/>
    <property type="match status" value="1"/>
</dbReference>
<gene>
    <name evidence="9" type="ORF">BP5796_06866</name>
</gene>
<name>A0A3D8RPW5_9HELO</name>
<evidence type="ECO:0000256" key="5">
    <source>
        <dbReference type="ARBA" id="ARBA00023163"/>
    </source>
</evidence>
<keyword evidence="10" id="KW-1185">Reference proteome</keyword>
<dbReference type="CDD" id="cd00067">
    <property type="entry name" value="GAL4"/>
    <property type="match status" value="1"/>
</dbReference>
<evidence type="ECO:0000313" key="10">
    <source>
        <dbReference type="Proteomes" id="UP000256328"/>
    </source>
</evidence>
<evidence type="ECO:0000256" key="3">
    <source>
        <dbReference type="ARBA" id="ARBA00023015"/>
    </source>
</evidence>
<evidence type="ECO:0000256" key="2">
    <source>
        <dbReference type="ARBA" id="ARBA00022833"/>
    </source>
</evidence>
<sequence>MATNSHGSTLSTRAPGFDPTESSPRSVDAAIALVPTLKRRRAGAPKTKTGCQTCRTRRIKCDEAKPACNRCQKSGIACPGYTSPKPKRVAIRSVQYRPLAPSHSNPPALKPAPVPVECRSVVLNKSLSPYTAVFENEREFYYFNSFCMDFLPAVPGYLLPPSTWSRMVLQETQHELCLRQAISALSALITSLSTGSNDVPSAQASKSNLPNNDHRNYAIRLYQKAIRGMRMIVSPRAALLACLAIFIFETLSDRCDLAIGQIQNGLKLLERLSTNSQAGTWSKRALELTSPVLYIEDDLVRILVNLEISLLPFARSKPLPCQREFYQNISPERENIPRAGFESFTTAKDSLERIMARGIDTQAFGVPWRHHTNSPTFEGQGESWRSVSSMFSSLASIELCFHETDAWLTAMRQLCARAPLSRNSEDFMHAISMQLQAKTTKILLARRLFTFECQFDTLNQDFSEIVQLCEEYITHPFYKRPAPKVVISRYGAILPLFLVVGRCRERKVRRKALQMLAGLKRREGILDSEAWSRLGSWIIDLEEDGLEEGLSIPEERRVRLSKIKIDAQTKTLEALVEKNVETGGFIEIPTRIQW</sequence>